<organism evidence="4 5">
    <name type="scientific">Orenia marismortui</name>
    <dbReference type="NCBI Taxonomy" id="46469"/>
    <lineage>
        <taxon>Bacteria</taxon>
        <taxon>Bacillati</taxon>
        <taxon>Bacillota</taxon>
        <taxon>Clostridia</taxon>
        <taxon>Halanaerobiales</taxon>
        <taxon>Halobacteroidaceae</taxon>
        <taxon>Orenia</taxon>
    </lineage>
</organism>
<dbReference type="PANTHER" id="PTHR34703">
    <property type="entry name" value="ANTIPORTER SUBUNIT MNHG2-RELATED"/>
    <property type="match status" value="1"/>
</dbReference>
<keyword evidence="3" id="KW-0472">Membrane</keyword>
<sequence>MVNGTFFFLITAIGMIRFEDFYTKLHIGSKCLTGGGISILLGIIFLKGFSLYSLKLGLIIVFLIITNPITTHAIARAAYYSDNENKHKIYLVRDDLKEKSIGELQ</sequence>
<dbReference type="PANTHER" id="PTHR34703:SF1">
    <property type="entry name" value="ANTIPORTER SUBUNIT MNHG2-RELATED"/>
    <property type="match status" value="1"/>
</dbReference>
<reference evidence="4 5" key="1">
    <citation type="submission" date="2019-03" db="EMBL/GenBank/DDBJ databases">
        <title>Subsurface microbial communities from deep shales in Ohio and West Virginia, USA.</title>
        <authorList>
            <person name="Wrighton K."/>
        </authorList>
    </citation>
    <scope>NUCLEOTIDE SEQUENCE [LARGE SCALE GENOMIC DNA]</scope>
    <source>
        <strain evidence="4 5">MSL 6dP</strain>
    </source>
</reference>
<evidence type="ECO:0000256" key="1">
    <source>
        <dbReference type="ARBA" id="ARBA00004141"/>
    </source>
</evidence>
<accession>A0A4R8GQF1</accession>
<evidence type="ECO:0000256" key="3">
    <source>
        <dbReference type="SAM" id="Phobius"/>
    </source>
</evidence>
<dbReference type="GO" id="GO:0015385">
    <property type="term" value="F:sodium:proton antiporter activity"/>
    <property type="evidence" value="ECO:0007669"/>
    <property type="project" value="TreeGrafter"/>
</dbReference>
<dbReference type="Pfam" id="PF03334">
    <property type="entry name" value="PhaG_MnhG_YufB"/>
    <property type="match status" value="1"/>
</dbReference>
<dbReference type="Proteomes" id="UP000295832">
    <property type="component" value="Unassembled WGS sequence"/>
</dbReference>
<comment type="subcellular location">
    <subcellularLocation>
        <location evidence="1">Membrane</location>
        <topology evidence="1">Multi-pass membrane protein</topology>
    </subcellularLocation>
</comment>
<dbReference type="RefSeq" id="WP_018247425.1">
    <property type="nucleotide sequence ID" value="NZ_SOEG01000033.1"/>
</dbReference>
<evidence type="ECO:0000256" key="2">
    <source>
        <dbReference type="ARBA" id="ARBA00008404"/>
    </source>
</evidence>
<dbReference type="EMBL" id="SOEG01000033">
    <property type="protein sequence ID" value="TDX48025.1"/>
    <property type="molecule type" value="Genomic_DNA"/>
</dbReference>
<keyword evidence="5" id="KW-1185">Reference proteome</keyword>
<name>A0A4R8GQF1_9FIRM</name>
<proteinExistence type="inferred from homology"/>
<comment type="similarity">
    <text evidence="2">Belongs to the CPA3 antiporters (TC 2.A.63) subunit G family.</text>
</comment>
<evidence type="ECO:0000313" key="4">
    <source>
        <dbReference type="EMBL" id="TDX48025.1"/>
    </source>
</evidence>
<keyword evidence="3" id="KW-1133">Transmembrane helix</keyword>
<dbReference type="NCBIfam" id="TIGR01300">
    <property type="entry name" value="CPA3_mnhG_phaG"/>
    <property type="match status" value="1"/>
</dbReference>
<dbReference type="InterPro" id="IPR005133">
    <property type="entry name" value="PhaG_MnhG_YufB"/>
</dbReference>
<comment type="caution">
    <text evidence="4">The sequence shown here is derived from an EMBL/GenBank/DDBJ whole genome shotgun (WGS) entry which is preliminary data.</text>
</comment>
<gene>
    <name evidence="4" type="ORF">C7959_13310</name>
</gene>
<feature type="transmembrane region" description="Helical" evidence="3">
    <location>
        <begin position="58"/>
        <end position="79"/>
    </location>
</feature>
<keyword evidence="3" id="KW-0812">Transmembrane</keyword>
<protein>
    <submittedName>
        <fullName evidence="4">Multisubunit sodium/proton antiporter MrpG subunit</fullName>
    </submittedName>
</protein>
<dbReference type="STRING" id="926561.GCA_000379025_00202"/>
<evidence type="ECO:0000313" key="5">
    <source>
        <dbReference type="Proteomes" id="UP000295832"/>
    </source>
</evidence>
<dbReference type="AlphaFoldDB" id="A0A4R8GQF1"/>